<protein>
    <submittedName>
        <fullName evidence="5">OmpA family protein</fullName>
    </submittedName>
</protein>
<dbReference type="SUPFAM" id="SSF103088">
    <property type="entry name" value="OmpA-like"/>
    <property type="match status" value="1"/>
</dbReference>
<evidence type="ECO:0000256" key="3">
    <source>
        <dbReference type="PROSITE-ProRule" id="PRU00473"/>
    </source>
</evidence>
<evidence type="ECO:0000313" key="5">
    <source>
        <dbReference type="EMBL" id="NMP30760.1"/>
    </source>
</evidence>
<comment type="subcellular location">
    <subcellularLocation>
        <location evidence="1">Membrane</location>
    </subcellularLocation>
</comment>
<evidence type="ECO:0000256" key="2">
    <source>
        <dbReference type="ARBA" id="ARBA00023136"/>
    </source>
</evidence>
<organism evidence="5 6">
    <name type="scientific">Thalassotalea algicola</name>
    <dbReference type="NCBI Taxonomy" id="2716224"/>
    <lineage>
        <taxon>Bacteria</taxon>
        <taxon>Pseudomonadati</taxon>
        <taxon>Pseudomonadota</taxon>
        <taxon>Gammaproteobacteria</taxon>
        <taxon>Alteromonadales</taxon>
        <taxon>Colwelliaceae</taxon>
        <taxon>Thalassotalea</taxon>
    </lineage>
</organism>
<dbReference type="InterPro" id="IPR036737">
    <property type="entry name" value="OmpA-like_sf"/>
</dbReference>
<dbReference type="GO" id="GO:0016020">
    <property type="term" value="C:membrane"/>
    <property type="evidence" value="ECO:0007669"/>
    <property type="project" value="UniProtKB-SubCell"/>
</dbReference>
<dbReference type="InterPro" id="IPR006665">
    <property type="entry name" value="OmpA-like"/>
</dbReference>
<sequence>MDNKSVPNSDIKNVQSLLLGENNELITDAVRKDARNIVGEVVTEAIHDRQAKDGSLVKTIAPMMENAISQSIENNKATFVDAMYPVVGSLVRKSVSVFFNSFLEKLNHLIEYSLTLKGIKWRIAAWRQGVSFTQYILKQTFVYRVEDVLLIHKTSGTLLLDVAAEQSECNDPELTSAMLTAINDFMMDSFKHNEEVILDTIKTQELTLVLANSPKAILVAAVSGIPPVELQTHLQQTLDDIHQLYFTELDEFVGDTAPFIKTESHLRSCLLSELNQSEQEKKAPWLAIALLAILMLPLSYLGFQQWKTQQVVNALMAMPTTPGLHLESVETDSGNILLTIMRDPVAVHTKSWLASNELDLANIVIIEKRFASLAPEVIHLKAQKILGNTEFKFHIEGNELRLTGGNSRQLSNQLLSELNSIPGINQLNTAAVRPIRQPQMSENQAATLLFDQLKKELASLTITFDKQSADIASNMLPFVVSAKVHILNLIQLAKQLSVPIGIVISGYSDSTGNQAQNLALSQQRAEQVKLSLVAEGVPNNMLHAVGIGEVPFAQVEFEARAVMFSLISLSPQNQARNAND</sequence>
<dbReference type="Proteomes" id="UP000568664">
    <property type="component" value="Unassembled WGS sequence"/>
</dbReference>
<feature type="domain" description="OmpA-like" evidence="4">
    <location>
        <begin position="451"/>
        <end position="580"/>
    </location>
</feature>
<dbReference type="AlphaFoldDB" id="A0A7Y0LCU2"/>
<gene>
    <name evidence="5" type="ORF">HII17_04220</name>
</gene>
<dbReference type="Gene3D" id="3.30.1330.60">
    <property type="entry name" value="OmpA-like domain"/>
    <property type="match status" value="1"/>
</dbReference>
<comment type="caution">
    <text evidence="5">The sequence shown here is derived from an EMBL/GenBank/DDBJ whole genome shotgun (WGS) entry which is preliminary data.</text>
</comment>
<evidence type="ECO:0000259" key="4">
    <source>
        <dbReference type="PROSITE" id="PS51123"/>
    </source>
</evidence>
<proteinExistence type="predicted"/>
<dbReference type="CDD" id="cd07185">
    <property type="entry name" value="OmpA_C-like"/>
    <property type="match status" value="1"/>
</dbReference>
<dbReference type="EMBL" id="JABBXH010000001">
    <property type="protein sequence ID" value="NMP30760.1"/>
    <property type="molecule type" value="Genomic_DNA"/>
</dbReference>
<keyword evidence="2 3" id="KW-0472">Membrane</keyword>
<dbReference type="RefSeq" id="WP_169074038.1">
    <property type="nucleotide sequence ID" value="NZ_JABBXH010000001.1"/>
</dbReference>
<name>A0A7Y0LCU2_9GAMM</name>
<reference evidence="5 6" key="1">
    <citation type="submission" date="2020-04" db="EMBL/GenBank/DDBJ databases">
        <title>Thalassotalea sp. M1531, isolated from the surface of marine red alga.</title>
        <authorList>
            <person name="Pang L."/>
            <person name="Lu D.-C."/>
        </authorList>
    </citation>
    <scope>NUCLEOTIDE SEQUENCE [LARGE SCALE GENOMIC DNA]</scope>
    <source>
        <strain evidence="5 6">M1531</strain>
    </source>
</reference>
<evidence type="ECO:0000313" key="6">
    <source>
        <dbReference type="Proteomes" id="UP000568664"/>
    </source>
</evidence>
<dbReference type="InterPro" id="IPR006664">
    <property type="entry name" value="OMP_bac"/>
</dbReference>
<keyword evidence="6" id="KW-1185">Reference proteome</keyword>
<dbReference type="Pfam" id="PF00691">
    <property type="entry name" value="OmpA"/>
    <property type="match status" value="1"/>
</dbReference>
<dbReference type="PRINTS" id="PR01021">
    <property type="entry name" value="OMPADOMAIN"/>
</dbReference>
<dbReference type="PROSITE" id="PS51123">
    <property type="entry name" value="OMPA_2"/>
    <property type="match status" value="1"/>
</dbReference>
<evidence type="ECO:0000256" key="1">
    <source>
        <dbReference type="ARBA" id="ARBA00004370"/>
    </source>
</evidence>
<accession>A0A7Y0LCU2</accession>